<dbReference type="Pfam" id="PF00106">
    <property type="entry name" value="adh_short"/>
    <property type="match status" value="1"/>
</dbReference>
<reference evidence="4" key="1">
    <citation type="journal article" date="2019" name="Int. J. Syst. Evol. Microbiol.">
        <title>The Global Catalogue of Microorganisms (GCM) 10K type strain sequencing project: providing services to taxonomists for standard genome sequencing and annotation.</title>
        <authorList>
            <consortium name="The Broad Institute Genomics Platform"/>
            <consortium name="The Broad Institute Genome Sequencing Center for Infectious Disease"/>
            <person name="Wu L."/>
            <person name="Ma J."/>
        </authorList>
    </citation>
    <scope>NUCLEOTIDE SEQUENCE [LARGE SCALE GENOMIC DNA]</scope>
    <source>
        <strain evidence="4">JCM 17138</strain>
    </source>
</reference>
<dbReference type="PANTHER" id="PTHR43669:SF3">
    <property type="entry name" value="ALCOHOL DEHYDROGENASE, PUTATIVE (AFU_ORTHOLOGUE AFUA_3G03445)-RELATED"/>
    <property type="match status" value="1"/>
</dbReference>
<keyword evidence="4" id="KW-1185">Reference proteome</keyword>
<evidence type="ECO:0000313" key="3">
    <source>
        <dbReference type="EMBL" id="GAA3797837.1"/>
    </source>
</evidence>
<proteinExistence type="inferred from homology"/>
<dbReference type="Gene3D" id="3.40.50.720">
    <property type="entry name" value="NAD(P)-binding Rossmann-like Domain"/>
    <property type="match status" value="1"/>
</dbReference>
<sequence>MSKTPIVVIGASSGFGAALAKDLARRGHIVMAGARTPVELGNGVIYRQVDVTSEESVSAFFKQMKNELPVPYGFVYCPSDASAVGYGWDVPIGEVEHVLDVSFLGFVRCIQHIVPAMRQAGRGSVLAIGSRGARVPVDMLAAYCAAKAALEQHVRCLAEELADTHICVNALGIAAETPLAREHLKRKQQALGRSDPYPPLPDARDNLPFARFLLTPEAQHISGQVMDARPPAWT</sequence>
<evidence type="ECO:0000313" key="4">
    <source>
        <dbReference type="Proteomes" id="UP001501009"/>
    </source>
</evidence>
<dbReference type="SUPFAM" id="SSF51735">
    <property type="entry name" value="NAD(P)-binding Rossmann-fold domains"/>
    <property type="match status" value="1"/>
</dbReference>
<dbReference type="Proteomes" id="UP001501009">
    <property type="component" value="Unassembled WGS sequence"/>
</dbReference>
<dbReference type="EMBL" id="BAABDE010000016">
    <property type="protein sequence ID" value="GAA3797837.1"/>
    <property type="molecule type" value="Genomic_DNA"/>
</dbReference>
<dbReference type="PRINTS" id="PR00081">
    <property type="entry name" value="GDHRDH"/>
</dbReference>
<evidence type="ECO:0000256" key="1">
    <source>
        <dbReference type="ARBA" id="ARBA00006484"/>
    </source>
</evidence>
<organism evidence="3 4">
    <name type="scientific">Streptomyces coacervatus</name>
    <dbReference type="NCBI Taxonomy" id="647381"/>
    <lineage>
        <taxon>Bacteria</taxon>
        <taxon>Bacillati</taxon>
        <taxon>Actinomycetota</taxon>
        <taxon>Actinomycetes</taxon>
        <taxon>Kitasatosporales</taxon>
        <taxon>Streptomycetaceae</taxon>
        <taxon>Streptomyces</taxon>
    </lineage>
</organism>
<name>A0ABP7HKM1_9ACTN</name>
<dbReference type="CDD" id="cd05233">
    <property type="entry name" value="SDR_c"/>
    <property type="match status" value="1"/>
</dbReference>
<accession>A0ABP7HKM1</accession>
<dbReference type="PANTHER" id="PTHR43669">
    <property type="entry name" value="5-KETO-D-GLUCONATE 5-REDUCTASE"/>
    <property type="match status" value="1"/>
</dbReference>
<dbReference type="InterPro" id="IPR036291">
    <property type="entry name" value="NAD(P)-bd_dom_sf"/>
</dbReference>
<dbReference type="InterPro" id="IPR002347">
    <property type="entry name" value="SDR_fam"/>
</dbReference>
<keyword evidence="2" id="KW-0560">Oxidoreductase</keyword>
<protein>
    <submittedName>
        <fullName evidence="3">SDR family NAD(P)-dependent oxidoreductase</fullName>
    </submittedName>
</protein>
<gene>
    <name evidence="3" type="ORF">GCM10022403_034610</name>
</gene>
<comment type="caution">
    <text evidence="3">The sequence shown here is derived from an EMBL/GenBank/DDBJ whole genome shotgun (WGS) entry which is preliminary data.</text>
</comment>
<dbReference type="RefSeq" id="WP_275780144.1">
    <property type="nucleotide sequence ID" value="NZ_BAABDE010000016.1"/>
</dbReference>
<evidence type="ECO:0000256" key="2">
    <source>
        <dbReference type="ARBA" id="ARBA00023002"/>
    </source>
</evidence>
<comment type="similarity">
    <text evidence="1">Belongs to the short-chain dehydrogenases/reductases (SDR) family.</text>
</comment>